<dbReference type="InterPro" id="IPR058983">
    <property type="entry name" value="AftB_C"/>
</dbReference>
<feature type="transmembrane region" description="Helical" evidence="1">
    <location>
        <begin position="298"/>
        <end position="316"/>
    </location>
</feature>
<reference evidence="3 4" key="1">
    <citation type="submission" date="2020-04" db="EMBL/GenBank/DDBJ databases">
        <authorList>
            <person name="Klaysubun C."/>
            <person name="Duangmal K."/>
            <person name="Lipun K."/>
        </authorList>
    </citation>
    <scope>NUCLEOTIDE SEQUENCE [LARGE SCALE GENOMIC DNA]</scope>
    <source>
        <strain evidence="3 4">JCM 11839</strain>
    </source>
</reference>
<name>A0ABX1RH84_9PSEU</name>
<evidence type="ECO:0000313" key="4">
    <source>
        <dbReference type="Proteomes" id="UP001296706"/>
    </source>
</evidence>
<sequence>MSDDGLIVLRTVRQLVAGEGPVFNVGERVEANTSTLWTALLAIPGLVPGISLNWAAVILGLALSVAGLGFGLDAARRLFGARRLMVPFGALVVVSLPPFWDFGTSGLETGLIVGWLGFTWWLLVGRLVAARAGGGGRAWPLALVLGLAPLVRPDLALFGLLVAVALVVLEARRGWRRLVGLAVVAAAVPLAYEVFRAGYYGLLVPSTALAKEASSARWQQGIYYLFDLVDPYRLWIPLLVLLVGVLALAGLLRGASSQPASRRLGLLTVVVVAVPVLGSGLLALYVTRVGGDFMHGRMLLPALFCLVLPLMAVPLTRWTALPVIGMAVWAVACIAGMRPAYDTLGPNWIANERLYYVILVGKPNPVTSEDFVGHPVAPEGVAALAAAPSPSLALAGPGENGLRWWLFPKPGQDARNTIVWLNLGVTGELAPLSTTVLDGVGLTNPLAAHATGIPDGRIGHDKDLPPEWFLADAGVTDTGFVDPAGVTAARTALACPRTQELLDSVRAPLTAQRFWDNLTGAWERTSYRYPRDPRAAADCRPAE</sequence>
<feature type="transmembrane region" description="Helical" evidence="1">
    <location>
        <begin position="112"/>
        <end position="129"/>
    </location>
</feature>
<accession>A0ABX1RH84</accession>
<gene>
    <name evidence="3" type="ORF">HF577_22000</name>
</gene>
<evidence type="ECO:0000259" key="2">
    <source>
        <dbReference type="Pfam" id="PF26371"/>
    </source>
</evidence>
<feature type="transmembrane region" description="Helical" evidence="1">
    <location>
        <begin position="234"/>
        <end position="252"/>
    </location>
</feature>
<dbReference type="EMBL" id="JAAXKY010000077">
    <property type="protein sequence ID" value="NMH79753.1"/>
    <property type="molecule type" value="Genomic_DNA"/>
</dbReference>
<keyword evidence="1" id="KW-0472">Membrane</keyword>
<keyword evidence="1" id="KW-0812">Transmembrane</keyword>
<comment type="caution">
    <text evidence="3">The sequence shown here is derived from an EMBL/GenBank/DDBJ whole genome shotgun (WGS) entry which is preliminary data.</text>
</comment>
<keyword evidence="4" id="KW-1185">Reference proteome</keyword>
<dbReference type="Pfam" id="PF26371">
    <property type="entry name" value="AftB_C"/>
    <property type="match status" value="1"/>
</dbReference>
<protein>
    <recommendedName>
        <fullName evidence="2">Terminal beta-(1-&gt;2)-arabinofuranosyltransferase C-terminal domain-containing protein</fullName>
    </recommendedName>
</protein>
<feature type="domain" description="Terminal beta-(1-&gt;2)-arabinofuranosyltransferase C-terminal" evidence="2">
    <location>
        <begin position="403"/>
        <end position="519"/>
    </location>
</feature>
<proteinExistence type="predicted"/>
<feature type="transmembrane region" description="Helical" evidence="1">
    <location>
        <begin position="323"/>
        <end position="341"/>
    </location>
</feature>
<dbReference type="Proteomes" id="UP001296706">
    <property type="component" value="Unassembled WGS sequence"/>
</dbReference>
<feature type="transmembrane region" description="Helical" evidence="1">
    <location>
        <begin position="264"/>
        <end position="286"/>
    </location>
</feature>
<evidence type="ECO:0000313" key="3">
    <source>
        <dbReference type="EMBL" id="NMH79753.1"/>
    </source>
</evidence>
<evidence type="ECO:0000256" key="1">
    <source>
        <dbReference type="SAM" id="Phobius"/>
    </source>
</evidence>
<feature type="transmembrane region" description="Helical" evidence="1">
    <location>
        <begin position="54"/>
        <end position="72"/>
    </location>
</feature>
<feature type="transmembrane region" description="Helical" evidence="1">
    <location>
        <begin position="84"/>
        <end position="100"/>
    </location>
</feature>
<organism evidence="3 4">
    <name type="scientific">Pseudonocardia xinjiangensis</name>
    <dbReference type="NCBI Taxonomy" id="75289"/>
    <lineage>
        <taxon>Bacteria</taxon>
        <taxon>Bacillati</taxon>
        <taxon>Actinomycetota</taxon>
        <taxon>Actinomycetes</taxon>
        <taxon>Pseudonocardiales</taxon>
        <taxon>Pseudonocardiaceae</taxon>
        <taxon>Pseudonocardia</taxon>
    </lineage>
</organism>
<keyword evidence="1" id="KW-1133">Transmembrane helix</keyword>